<evidence type="ECO:0000313" key="2">
    <source>
        <dbReference type="Proteomes" id="UP001500973"/>
    </source>
</evidence>
<dbReference type="EMBL" id="BAAAIZ010000051">
    <property type="protein sequence ID" value="GAA1426825.1"/>
    <property type="molecule type" value="Genomic_DNA"/>
</dbReference>
<dbReference type="Proteomes" id="UP001500973">
    <property type="component" value="Unassembled WGS sequence"/>
</dbReference>
<organism evidence="1 2">
    <name type="scientific">Streptomyces thermospinosisporus</name>
    <dbReference type="NCBI Taxonomy" id="161482"/>
    <lineage>
        <taxon>Bacteria</taxon>
        <taxon>Bacillati</taxon>
        <taxon>Actinomycetota</taxon>
        <taxon>Actinomycetes</taxon>
        <taxon>Kitasatosporales</taxon>
        <taxon>Streptomycetaceae</taxon>
        <taxon>Streptomyces</taxon>
    </lineage>
</organism>
<gene>
    <name evidence="1" type="ORF">GCM10009601_36780</name>
</gene>
<name>A0ABN1Z0Z9_9ACTN</name>
<comment type="caution">
    <text evidence="1">The sequence shown here is derived from an EMBL/GenBank/DDBJ whole genome shotgun (WGS) entry which is preliminary data.</text>
</comment>
<evidence type="ECO:0000313" key="1">
    <source>
        <dbReference type="EMBL" id="GAA1426825.1"/>
    </source>
</evidence>
<dbReference type="RefSeq" id="WP_344014180.1">
    <property type="nucleotide sequence ID" value="NZ_BAAAIZ010000051.1"/>
</dbReference>
<reference evidence="1 2" key="1">
    <citation type="journal article" date="2019" name="Int. J. Syst. Evol. Microbiol.">
        <title>The Global Catalogue of Microorganisms (GCM) 10K type strain sequencing project: providing services to taxonomists for standard genome sequencing and annotation.</title>
        <authorList>
            <consortium name="The Broad Institute Genomics Platform"/>
            <consortium name="The Broad Institute Genome Sequencing Center for Infectious Disease"/>
            <person name="Wu L."/>
            <person name="Ma J."/>
        </authorList>
    </citation>
    <scope>NUCLEOTIDE SEQUENCE [LARGE SCALE GENOMIC DNA]</scope>
    <source>
        <strain evidence="1 2">JCM 11756</strain>
    </source>
</reference>
<protein>
    <submittedName>
        <fullName evidence="1">Uncharacterized protein</fullName>
    </submittedName>
</protein>
<accession>A0ABN1Z0Z9</accession>
<keyword evidence="2" id="KW-1185">Reference proteome</keyword>
<proteinExistence type="predicted"/>
<sequence>MGPIATQVRRGAEVLGYDPENLTDQQRNVIEDALQDPAQNLFIASEYLAQLKAESEFADVPAEEMTPAQYQELAARYNGGPYWRTDAAQAYGRGFMNNLNDARNALR</sequence>